<feature type="binding site" description="covalent" evidence="7">
    <location>
        <position position="134"/>
    </location>
    <ligand>
        <name>heme c</name>
        <dbReference type="ChEBI" id="CHEBI:61717"/>
    </ligand>
</feature>
<keyword evidence="5 6" id="KW-0408">Iron</keyword>
<comment type="PTM">
    <text evidence="7">Binds 1 heme group per subunit.</text>
</comment>
<dbReference type="Proteomes" id="UP000244948">
    <property type="component" value="Unassembled WGS sequence"/>
</dbReference>
<evidence type="ECO:0000256" key="1">
    <source>
        <dbReference type="ARBA" id="ARBA00022448"/>
    </source>
</evidence>
<evidence type="ECO:0000256" key="4">
    <source>
        <dbReference type="ARBA" id="ARBA00022982"/>
    </source>
</evidence>
<evidence type="ECO:0000256" key="7">
    <source>
        <dbReference type="PIRSR" id="PIRSR000027-2"/>
    </source>
</evidence>
<accession>A0A2U2ANG5</accession>
<dbReference type="GO" id="GO:0005506">
    <property type="term" value="F:iron ion binding"/>
    <property type="evidence" value="ECO:0007669"/>
    <property type="project" value="InterPro"/>
</dbReference>
<evidence type="ECO:0000256" key="5">
    <source>
        <dbReference type="ARBA" id="ARBA00023004"/>
    </source>
</evidence>
<dbReference type="GO" id="GO:0042597">
    <property type="term" value="C:periplasmic space"/>
    <property type="evidence" value="ECO:0007669"/>
    <property type="project" value="InterPro"/>
</dbReference>
<keyword evidence="2 7" id="KW-0349">Heme</keyword>
<feature type="binding site" description="axial binding residue" evidence="6">
    <location>
        <position position="138"/>
    </location>
    <ligand>
        <name>heme c</name>
        <dbReference type="ChEBI" id="CHEBI:61717"/>
    </ligand>
    <ligandPart>
        <name>Fe</name>
        <dbReference type="ChEBI" id="CHEBI:18248"/>
    </ligandPart>
</feature>
<evidence type="ECO:0000256" key="2">
    <source>
        <dbReference type="ARBA" id="ARBA00022617"/>
    </source>
</evidence>
<evidence type="ECO:0000313" key="10">
    <source>
        <dbReference type="Proteomes" id="UP000244948"/>
    </source>
</evidence>
<dbReference type="InterPro" id="IPR012127">
    <property type="entry name" value="Cyt_c_prime"/>
</dbReference>
<keyword evidence="1" id="KW-0813">Transport</keyword>
<dbReference type="RefSeq" id="WP_109235888.1">
    <property type="nucleotide sequence ID" value="NZ_BMXZ01000001.1"/>
</dbReference>
<dbReference type="InterPro" id="IPR015984">
    <property type="entry name" value="Cyt_c_prime_subgr"/>
</dbReference>
<dbReference type="PRINTS" id="PR00608">
    <property type="entry name" value="CYTCHROMECII"/>
</dbReference>
<keyword evidence="4" id="KW-0249">Electron transport</keyword>
<dbReference type="GO" id="GO:0022900">
    <property type="term" value="P:electron transport chain"/>
    <property type="evidence" value="ECO:0007669"/>
    <property type="project" value="InterPro"/>
</dbReference>
<dbReference type="GO" id="GO:0020037">
    <property type="term" value="F:heme binding"/>
    <property type="evidence" value="ECO:0007669"/>
    <property type="project" value="InterPro"/>
</dbReference>
<evidence type="ECO:0000313" key="9">
    <source>
        <dbReference type="EMBL" id="PWD84744.1"/>
    </source>
</evidence>
<dbReference type="EMBL" id="QEWR01000002">
    <property type="protein sequence ID" value="PWD84744.1"/>
    <property type="molecule type" value="Genomic_DNA"/>
</dbReference>
<sequence length="144" mass="15316">MKKLALAAILAVSTMGVSMADVDSEQVIDYRQAAFKVAGWNMGILGGMLKGEIEYNPEEAVAAAKRINEMAKAVGATFVDGTYEGSNASPKIVEERADFDKKLAAFIQESDVMVEAAGEKKTLAAQMGKLGGTCKSCHDSYKVD</sequence>
<dbReference type="AlphaFoldDB" id="A0A2U2ANG5"/>
<dbReference type="PIRSF" id="PIRSF000027">
    <property type="entry name" value="Cytc_c_prime"/>
    <property type="match status" value="1"/>
</dbReference>
<feature type="chain" id="PRO_5015781712" evidence="8">
    <location>
        <begin position="21"/>
        <end position="144"/>
    </location>
</feature>
<gene>
    <name evidence="9" type="ORF">DC082_04245</name>
</gene>
<proteinExistence type="predicted"/>
<name>A0A2U2ANG5_9GAMM</name>
<keyword evidence="8" id="KW-0732">Signal</keyword>
<dbReference type="InterPro" id="IPR010980">
    <property type="entry name" value="Cyt_c/b562"/>
</dbReference>
<comment type="caution">
    <text evidence="9">The sequence shown here is derived from an EMBL/GenBank/DDBJ whole genome shotgun (WGS) entry which is preliminary data.</text>
</comment>
<dbReference type="SUPFAM" id="SSF47175">
    <property type="entry name" value="Cytochromes"/>
    <property type="match status" value="1"/>
</dbReference>
<keyword evidence="10" id="KW-1185">Reference proteome</keyword>
<feature type="binding site" description="covalent" evidence="7">
    <location>
        <position position="137"/>
    </location>
    <ligand>
        <name>heme c</name>
        <dbReference type="ChEBI" id="CHEBI:61717"/>
    </ligand>
</feature>
<dbReference type="Gene3D" id="1.20.120.10">
    <property type="entry name" value="Cytochrome c/b562"/>
    <property type="match status" value="1"/>
</dbReference>
<dbReference type="InterPro" id="IPR002321">
    <property type="entry name" value="Cyt_c_II"/>
</dbReference>
<dbReference type="GO" id="GO:0009055">
    <property type="term" value="F:electron transfer activity"/>
    <property type="evidence" value="ECO:0007669"/>
    <property type="project" value="InterPro"/>
</dbReference>
<organism evidence="9 10">
    <name type="scientific">Ignatzschineria indica</name>
    <dbReference type="NCBI Taxonomy" id="472583"/>
    <lineage>
        <taxon>Bacteria</taxon>
        <taxon>Pseudomonadati</taxon>
        <taxon>Pseudomonadota</taxon>
        <taxon>Gammaproteobacteria</taxon>
        <taxon>Cardiobacteriales</taxon>
        <taxon>Ignatzschineriaceae</taxon>
        <taxon>Ignatzschineria</taxon>
    </lineage>
</organism>
<feature type="signal peptide" evidence="8">
    <location>
        <begin position="1"/>
        <end position="20"/>
    </location>
</feature>
<evidence type="ECO:0000256" key="3">
    <source>
        <dbReference type="ARBA" id="ARBA00022723"/>
    </source>
</evidence>
<reference evidence="9 10" key="1">
    <citation type="journal article" date="2018" name="Genome Announc.">
        <title>Ignatzschineria cameli sp. nov., isolated from necrotic foot tissue of dromedaries (Camelus dromedarius) and associated maggots (Wohlfahrtia species) in Dubai.</title>
        <authorList>
            <person name="Tsang C.C."/>
            <person name="Tang J.Y."/>
            <person name="Fong J.Y."/>
            <person name="Kinne J."/>
            <person name="Lee H.H."/>
            <person name="Joseph M."/>
            <person name="Jose S."/>
            <person name="Schuster R.K."/>
            <person name="Tang Y."/>
            <person name="Sivakumar S."/>
            <person name="Chen J.H."/>
            <person name="Teng J.L."/>
            <person name="Lau S.K."/>
            <person name="Wernery U."/>
            <person name="Woo P.C."/>
        </authorList>
    </citation>
    <scope>NUCLEOTIDE SEQUENCE [LARGE SCALE GENOMIC DNA]</scope>
    <source>
        <strain evidence="9 10">KCTC 22643</strain>
    </source>
</reference>
<evidence type="ECO:0000256" key="8">
    <source>
        <dbReference type="SAM" id="SignalP"/>
    </source>
</evidence>
<protein>
    <submittedName>
        <fullName evidence="9">Cytochrome C</fullName>
    </submittedName>
</protein>
<keyword evidence="3 6" id="KW-0479">Metal-binding</keyword>
<dbReference type="PROSITE" id="PS51009">
    <property type="entry name" value="CYTCII"/>
    <property type="match status" value="1"/>
</dbReference>
<dbReference type="Pfam" id="PF01322">
    <property type="entry name" value="Cytochrom_C_2"/>
    <property type="match status" value="1"/>
</dbReference>
<evidence type="ECO:0000256" key="6">
    <source>
        <dbReference type="PIRSR" id="PIRSR000027-1"/>
    </source>
</evidence>